<dbReference type="EMBL" id="RFFL01000001">
    <property type="protein sequence ID" value="RMI03160.1"/>
    <property type="molecule type" value="Genomic_DNA"/>
</dbReference>
<reference evidence="2 3" key="1">
    <citation type="submission" date="2018-10" db="EMBL/GenBank/DDBJ databases">
        <title>Pseudomonas sp. GL14 genome.</title>
        <authorList>
            <person name="Peng J."/>
            <person name="Liu Z.-P."/>
        </authorList>
    </citation>
    <scope>NUCLEOTIDE SEQUENCE [LARGE SCALE GENOMIC DNA]</scope>
    <source>
        <strain evidence="2 3">GL14</strain>
    </source>
</reference>
<organism evidence="2 3">
    <name type="scientific">Stutzerimonas nitrititolerans</name>
    <dbReference type="NCBI Taxonomy" id="2482751"/>
    <lineage>
        <taxon>Bacteria</taxon>
        <taxon>Pseudomonadati</taxon>
        <taxon>Pseudomonadota</taxon>
        <taxon>Gammaproteobacteria</taxon>
        <taxon>Pseudomonadales</taxon>
        <taxon>Pseudomonadaceae</taxon>
        <taxon>Stutzerimonas</taxon>
    </lineage>
</organism>
<comment type="caution">
    <text evidence="2">The sequence shown here is derived from an EMBL/GenBank/DDBJ whole genome shotgun (WGS) entry which is preliminary data.</text>
</comment>
<gene>
    <name evidence="2" type="ORF">EA795_01480</name>
</gene>
<feature type="transmembrane region" description="Helical" evidence="1">
    <location>
        <begin position="37"/>
        <end position="58"/>
    </location>
</feature>
<evidence type="ECO:0008006" key="4">
    <source>
        <dbReference type="Google" id="ProtNLM"/>
    </source>
</evidence>
<sequence>MGAVVGVIVFLMVFLIVLGAFYNIIERGAASRLLRPYIGLFLIAALVAALGVIVGALFGGGQSVLFFIARVIAALTCVALCLHLIVIIGKKWL</sequence>
<name>A0ABX9VA96_9GAMM</name>
<evidence type="ECO:0000313" key="2">
    <source>
        <dbReference type="EMBL" id="RMI03160.1"/>
    </source>
</evidence>
<evidence type="ECO:0000256" key="1">
    <source>
        <dbReference type="SAM" id="Phobius"/>
    </source>
</evidence>
<accession>A0ABX9VA96</accession>
<dbReference type="GeneID" id="84607701"/>
<keyword evidence="1" id="KW-0472">Membrane</keyword>
<evidence type="ECO:0000313" key="3">
    <source>
        <dbReference type="Proteomes" id="UP000269134"/>
    </source>
</evidence>
<keyword evidence="1" id="KW-1133">Transmembrane helix</keyword>
<dbReference type="Proteomes" id="UP000269134">
    <property type="component" value="Unassembled WGS sequence"/>
</dbReference>
<protein>
    <recommendedName>
        <fullName evidence="4">DUF1328 domain-containing protein</fullName>
    </recommendedName>
</protein>
<proteinExistence type="predicted"/>
<keyword evidence="3" id="KW-1185">Reference proteome</keyword>
<dbReference type="RefSeq" id="WP_122075146.1">
    <property type="nucleotide sequence ID" value="NZ_RFFL01000001.1"/>
</dbReference>
<feature type="transmembrane region" description="Helical" evidence="1">
    <location>
        <begin position="64"/>
        <end position="88"/>
    </location>
</feature>
<feature type="transmembrane region" description="Helical" evidence="1">
    <location>
        <begin position="6"/>
        <end position="25"/>
    </location>
</feature>
<keyword evidence="1" id="KW-0812">Transmembrane</keyword>